<evidence type="ECO:0000313" key="3">
    <source>
        <dbReference type="Proteomes" id="UP000319160"/>
    </source>
</evidence>
<feature type="region of interest" description="Disordered" evidence="1">
    <location>
        <begin position="1"/>
        <end position="20"/>
    </location>
</feature>
<protein>
    <submittedName>
        <fullName evidence="2">Uncharacterized protein</fullName>
    </submittedName>
</protein>
<reference evidence="3" key="1">
    <citation type="submission" date="2019-06" db="EMBL/GenBank/DDBJ databases">
        <title>Draft genome sequence of the griseofulvin-producing fungus Xylaria cubensis strain G536.</title>
        <authorList>
            <person name="Mead M.E."/>
            <person name="Raja H.A."/>
            <person name="Steenwyk J.L."/>
            <person name="Knowles S.L."/>
            <person name="Oberlies N.H."/>
            <person name="Rokas A."/>
        </authorList>
    </citation>
    <scope>NUCLEOTIDE SEQUENCE [LARGE SCALE GENOMIC DNA]</scope>
    <source>
        <strain evidence="3">G536</strain>
    </source>
</reference>
<dbReference type="OrthoDB" id="4704989at2759"/>
<dbReference type="AlphaFoldDB" id="A0A553HY21"/>
<gene>
    <name evidence="2" type="ORF">FHL15_006260</name>
</gene>
<dbReference type="Proteomes" id="UP000319160">
    <property type="component" value="Unassembled WGS sequence"/>
</dbReference>
<comment type="caution">
    <text evidence="2">The sequence shown here is derived from an EMBL/GenBank/DDBJ whole genome shotgun (WGS) entry which is preliminary data.</text>
</comment>
<sequence>MPSDGTRALRASARPSTRSMVQNHNNYKAYQAFSDNQNALLSGGSWGFPLSNESFPAGLLSPSATPALMSTVFANGNIHWPMVQQLSFMPPGPGEFVSDCRELPRACEDGGLYTLNSSAAKSSYPSYTTAPASGFSPSLLANETALYGVGSWHLSQQCSSDSPLMAATPMTSGCDSSSSSLACGEAAYEVGSWQLSPPLTAATPVSYVSSAPSRPYQCLSCPKSPTFSNRKDLDRHLLAKAHWSDITRFYRCSCRAQSARKDHHKRHLHSCDGLALNPYACKCGTEHNSRDEHIDHIENCGRRRRRYQNRRQPTVS</sequence>
<dbReference type="EMBL" id="VFLP01000033">
    <property type="protein sequence ID" value="TRX92854.1"/>
    <property type="molecule type" value="Genomic_DNA"/>
</dbReference>
<evidence type="ECO:0000256" key="1">
    <source>
        <dbReference type="SAM" id="MobiDB-lite"/>
    </source>
</evidence>
<organism evidence="2 3">
    <name type="scientific">Xylaria flabelliformis</name>
    <dbReference type="NCBI Taxonomy" id="2512241"/>
    <lineage>
        <taxon>Eukaryota</taxon>
        <taxon>Fungi</taxon>
        <taxon>Dikarya</taxon>
        <taxon>Ascomycota</taxon>
        <taxon>Pezizomycotina</taxon>
        <taxon>Sordariomycetes</taxon>
        <taxon>Xylariomycetidae</taxon>
        <taxon>Xylariales</taxon>
        <taxon>Xylariaceae</taxon>
        <taxon>Xylaria</taxon>
    </lineage>
</organism>
<evidence type="ECO:0000313" key="2">
    <source>
        <dbReference type="EMBL" id="TRX92854.1"/>
    </source>
</evidence>
<dbReference type="STRING" id="2512241.A0A553HY21"/>
<name>A0A553HY21_9PEZI</name>
<proteinExistence type="predicted"/>
<accession>A0A553HY21</accession>
<keyword evidence="3" id="KW-1185">Reference proteome</keyword>